<gene>
    <name evidence="2" type="ORF">US45_C0046G0003</name>
</gene>
<accession>A0A0G0J2M2</accession>
<evidence type="ECO:0000313" key="2">
    <source>
        <dbReference type="EMBL" id="KKQ30724.1"/>
    </source>
</evidence>
<dbReference type="Gene3D" id="3.30.2310.20">
    <property type="entry name" value="RelE-like"/>
    <property type="match status" value="1"/>
</dbReference>
<reference evidence="2 3" key="1">
    <citation type="journal article" date="2015" name="Nature">
        <title>rRNA introns, odd ribosomes, and small enigmatic genomes across a large radiation of phyla.</title>
        <authorList>
            <person name="Brown C.T."/>
            <person name="Hug L.A."/>
            <person name="Thomas B.C."/>
            <person name="Sharon I."/>
            <person name="Castelle C.J."/>
            <person name="Singh A."/>
            <person name="Wilkins M.J."/>
            <person name="Williams K.H."/>
            <person name="Banfield J.F."/>
        </authorList>
    </citation>
    <scope>NUCLEOTIDE SEQUENCE [LARGE SCALE GENOMIC DNA]</scope>
</reference>
<protein>
    <recommendedName>
        <fullName evidence="4">Plasmid stabilization system</fullName>
    </recommendedName>
</protein>
<evidence type="ECO:0008006" key="4">
    <source>
        <dbReference type="Google" id="ProtNLM"/>
    </source>
</evidence>
<dbReference type="Pfam" id="PF05016">
    <property type="entry name" value="ParE_toxin"/>
    <property type="match status" value="1"/>
</dbReference>
<sequence length="85" mass="10108">MQIELHRNFLKGYIKLPKKIQEKFKERRNLFIENSFHPLLDNHSVEPTYPNCRSINITGNYRALFEIKGKDTVVFVKIGTHSELY</sequence>
<dbReference type="SUPFAM" id="SSF143011">
    <property type="entry name" value="RelE-like"/>
    <property type="match status" value="1"/>
</dbReference>
<comment type="caution">
    <text evidence="2">The sequence shown here is derived from an EMBL/GenBank/DDBJ whole genome shotgun (WGS) entry which is preliminary data.</text>
</comment>
<dbReference type="NCBIfam" id="TIGR02385">
    <property type="entry name" value="RelE_StbE"/>
    <property type="match status" value="1"/>
</dbReference>
<dbReference type="InterPro" id="IPR035093">
    <property type="entry name" value="RelE/ParE_toxin_dom_sf"/>
</dbReference>
<name>A0A0G0J2M2_9BACT</name>
<dbReference type="InterPro" id="IPR007712">
    <property type="entry name" value="RelE/ParE_toxin"/>
</dbReference>
<organism evidence="2 3">
    <name type="scientific">Candidatus Nomurabacteria bacterium GW2011_GWA1_37_20</name>
    <dbReference type="NCBI Taxonomy" id="1618729"/>
    <lineage>
        <taxon>Bacteria</taxon>
        <taxon>Candidatus Nomuraibacteriota</taxon>
    </lineage>
</organism>
<dbReference type="Proteomes" id="UP000034701">
    <property type="component" value="Unassembled WGS sequence"/>
</dbReference>
<keyword evidence="1" id="KW-1277">Toxin-antitoxin system</keyword>
<proteinExistence type="predicted"/>
<dbReference type="EMBL" id="LBTA01000046">
    <property type="protein sequence ID" value="KKQ30724.1"/>
    <property type="molecule type" value="Genomic_DNA"/>
</dbReference>
<dbReference type="AlphaFoldDB" id="A0A0G0J2M2"/>
<evidence type="ECO:0000256" key="1">
    <source>
        <dbReference type="ARBA" id="ARBA00022649"/>
    </source>
</evidence>
<evidence type="ECO:0000313" key="3">
    <source>
        <dbReference type="Proteomes" id="UP000034701"/>
    </source>
</evidence>